<reference evidence="3" key="1">
    <citation type="submission" date="2018-03" db="EMBL/GenBank/DDBJ databases">
        <authorList>
            <person name="Guldener U."/>
        </authorList>
    </citation>
    <scope>NUCLEOTIDE SEQUENCE</scope>
</reference>
<comment type="subcellular location">
    <subcellularLocation>
        <location evidence="1">Nucleus</location>
    </subcellularLocation>
</comment>
<dbReference type="GO" id="GO:0003700">
    <property type="term" value="F:DNA-binding transcription factor activity"/>
    <property type="evidence" value="ECO:0007669"/>
    <property type="project" value="TreeGrafter"/>
</dbReference>
<keyword evidence="4" id="KW-1185">Reference proteome</keyword>
<dbReference type="GO" id="GO:0005634">
    <property type="term" value="C:nucleus"/>
    <property type="evidence" value="ECO:0007669"/>
    <property type="project" value="UniProtKB-SubCell"/>
</dbReference>
<dbReference type="GO" id="GO:0045944">
    <property type="term" value="P:positive regulation of transcription by RNA polymerase II"/>
    <property type="evidence" value="ECO:0007669"/>
    <property type="project" value="TreeGrafter"/>
</dbReference>
<dbReference type="InterPro" id="IPR021858">
    <property type="entry name" value="Fun_TF"/>
</dbReference>
<protein>
    <recommendedName>
        <fullName evidence="5">Acriflavine sensitivity control protein acr-2</fullName>
    </recommendedName>
</protein>
<dbReference type="GO" id="GO:0000976">
    <property type="term" value="F:transcription cis-regulatory region binding"/>
    <property type="evidence" value="ECO:0007669"/>
    <property type="project" value="TreeGrafter"/>
</dbReference>
<evidence type="ECO:0000313" key="3">
    <source>
        <dbReference type="EMBL" id="SPO07765.1"/>
    </source>
</evidence>
<dbReference type="PANTHER" id="PTHR37534:SF7">
    <property type="entry name" value="TRANSCRIPTIONAL ACTIVATOR PROTEIN UGA3"/>
    <property type="match status" value="1"/>
</dbReference>
<dbReference type="PANTHER" id="PTHR37534">
    <property type="entry name" value="TRANSCRIPTIONAL ACTIVATOR PROTEIN UGA3"/>
    <property type="match status" value="1"/>
</dbReference>
<gene>
    <name evidence="3" type="ORF">DNG_10460</name>
</gene>
<name>A0AAE8N9I6_9PEZI</name>
<evidence type="ECO:0000256" key="1">
    <source>
        <dbReference type="ARBA" id="ARBA00004123"/>
    </source>
</evidence>
<accession>A0AAE8N9I6</accession>
<evidence type="ECO:0000313" key="4">
    <source>
        <dbReference type="Proteomes" id="UP001187682"/>
    </source>
</evidence>
<keyword evidence="2" id="KW-0539">Nucleus</keyword>
<dbReference type="Pfam" id="PF11951">
    <property type="entry name" value="Fungal_trans_2"/>
    <property type="match status" value="2"/>
</dbReference>
<dbReference type="Proteomes" id="UP001187682">
    <property type="component" value="Unassembled WGS sequence"/>
</dbReference>
<dbReference type="AlphaFoldDB" id="A0AAE8N9I6"/>
<evidence type="ECO:0000256" key="2">
    <source>
        <dbReference type="ARBA" id="ARBA00023242"/>
    </source>
</evidence>
<organism evidence="3 4">
    <name type="scientific">Cephalotrichum gorgonifer</name>
    <dbReference type="NCBI Taxonomy" id="2041049"/>
    <lineage>
        <taxon>Eukaryota</taxon>
        <taxon>Fungi</taxon>
        <taxon>Dikarya</taxon>
        <taxon>Ascomycota</taxon>
        <taxon>Pezizomycotina</taxon>
        <taxon>Sordariomycetes</taxon>
        <taxon>Hypocreomycetidae</taxon>
        <taxon>Microascales</taxon>
        <taxon>Microascaceae</taxon>
        <taxon>Cephalotrichum</taxon>
    </lineage>
</organism>
<sequence length="385" mass="42137">MFLVSSVKNPYSQVISMIGSSPALVNAVLALAACHCAHSATGFPLYTFRRGRVQPLAPQKQILFPTTSNHTSGVSQSDLLNQYLILKHNALRHLSEALADSDDRYQSGTLATILLLALLELLESGAGFWNVHIEGAKTLLEDGAKYGIDSHAPLIKAMIDELILSRLECDAGGEVDGIAGVGCPTVIIMAIDLVSSQRRASIEAVLENSDLPIQSLYSTLRQIQTFDIHSWATSVVACPSLKITSISPKDLAHVGAIWKLAAEIYVSRLLYNLVEDADLLLPLVDVLRYEYSALGAEHCLVNGLAWPTFIAGASSSTSEQRVWALEVLERIWEGTMCANVKNAPLVLERLWKKQDIAREKSGCNDPGAWDWITELSSLEDRWIFL</sequence>
<evidence type="ECO:0008006" key="5">
    <source>
        <dbReference type="Google" id="ProtNLM"/>
    </source>
</evidence>
<proteinExistence type="predicted"/>
<dbReference type="EMBL" id="ONZQ02000025">
    <property type="protein sequence ID" value="SPO07765.1"/>
    <property type="molecule type" value="Genomic_DNA"/>
</dbReference>
<comment type="caution">
    <text evidence="3">The sequence shown here is derived from an EMBL/GenBank/DDBJ whole genome shotgun (WGS) entry which is preliminary data.</text>
</comment>